<reference evidence="2" key="3">
    <citation type="submission" date="2015-04" db="UniProtKB">
        <authorList>
            <consortium name="EnsemblPlants"/>
        </authorList>
    </citation>
    <scope>IDENTIFICATION</scope>
</reference>
<evidence type="ECO:0000313" key="2">
    <source>
        <dbReference type="EnsemblPlants" id="LPERR12G01030.1"/>
    </source>
</evidence>
<feature type="region of interest" description="Disordered" evidence="1">
    <location>
        <begin position="1"/>
        <end position="49"/>
    </location>
</feature>
<evidence type="ECO:0000256" key="1">
    <source>
        <dbReference type="SAM" id="MobiDB-lite"/>
    </source>
</evidence>
<proteinExistence type="predicted"/>
<dbReference type="EnsemblPlants" id="LPERR12G01030.1">
    <property type="protein sequence ID" value="LPERR12G01030.1"/>
    <property type="gene ID" value="LPERR12G01030"/>
</dbReference>
<organism evidence="2 3">
    <name type="scientific">Leersia perrieri</name>
    <dbReference type="NCBI Taxonomy" id="77586"/>
    <lineage>
        <taxon>Eukaryota</taxon>
        <taxon>Viridiplantae</taxon>
        <taxon>Streptophyta</taxon>
        <taxon>Embryophyta</taxon>
        <taxon>Tracheophyta</taxon>
        <taxon>Spermatophyta</taxon>
        <taxon>Magnoliopsida</taxon>
        <taxon>Liliopsida</taxon>
        <taxon>Poales</taxon>
        <taxon>Poaceae</taxon>
        <taxon>BOP clade</taxon>
        <taxon>Oryzoideae</taxon>
        <taxon>Oryzeae</taxon>
        <taxon>Oryzinae</taxon>
        <taxon>Leersia</taxon>
    </lineage>
</organism>
<dbReference type="Proteomes" id="UP000032180">
    <property type="component" value="Chromosome 12"/>
</dbReference>
<dbReference type="HOGENOM" id="CLU_1772869_0_0_1"/>
<sequence>SAPPSLTSALPLPPATIGGASAVQTPASYPFASPPPTWRPAAGGAQRALHLAASRRLPSSLPTVASPWVPPPTTNARLLEDRISSEDRDRILAAARPSSRAPCRCLIGTIAQSRSAGGAPAPPAASTPKQHLAASIPILPPQQIVQE</sequence>
<dbReference type="Gramene" id="LPERR12G01030.1">
    <property type="protein sequence ID" value="LPERR12G01030.1"/>
    <property type="gene ID" value="LPERR12G01030"/>
</dbReference>
<protein>
    <submittedName>
        <fullName evidence="2">Uncharacterized protein</fullName>
    </submittedName>
</protein>
<name>A0A0D9XW97_9ORYZ</name>
<feature type="region of interest" description="Disordered" evidence="1">
    <location>
        <begin position="114"/>
        <end position="147"/>
    </location>
</feature>
<feature type="compositionally biased region" description="Low complexity" evidence="1">
    <location>
        <begin position="1"/>
        <end position="10"/>
    </location>
</feature>
<keyword evidence="3" id="KW-1185">Reference proteome</keyword>
<accession>A0A0D9XW97</accession>
<reference evidence="2 3" key="1">
    <citation type="submission" date="2012-08" db="EMBL/GenBank/DDBJ databases">
        <title>Oryza genome evolution.</title>
        <authorList>
            <person name="Wing R.A."/>
        </authorList>
    </citation>
    <scope>NUCLEOTIDE SEQUENCE</scope>
</reference>
<evidence type="ECO:0000313" key="3">
    <source>
        <dbReference type="Proteomes" id="UP000032180"/>
    </source>
</evidence>
<reference evidence="3" key="2">
    <citation type="submission" date="2013-12" db="EMBL/GenBank/DDBJ databases">
        <authorList>
            <person name="Yu Y."/>
            <person name="Lee S."/>
            <person name="de Baynast K."/>
            <person name="Wissotski M."/>
            <person name="Liu L."/>
            <person name="Talag J."/>
            <person name="Goicoechea J."/>
            <person name="Angelova A."/>
            <person name="Jetty R."/>
            <person name="Kudrna D."/>
            <person name="Golser W."/>
            <person name="Rivera L."/>
            <person name="Zhang J."/>
            <person name="Wing R."/>
        </authorList>
    </citation>
    <scope>NUCLEOTIDE SEQUENCE</scope>
</reference>
<dbReference type="AlphaFoldDB" id="A0A0D9XW97"/>